<organism evidence="2 3">
    <name type="scientific">Coffea canephora</name>
    <name type="common">Robusta coffee</name>
    <dbReference type="NCBI Taxonomy" id="49390"/>
    <lineage>
        <taxon>Eukaryota</taxon>
        <taxon>Viridiplantae</taxon>
        <taxon>Streptophyta</taxon>
        <taxon>Embryophyta</taxon>
        <taxon>Tracheophyta</taxon>
        <taxon>Spermatophyta</taxon>
        <taxon>Magnoliopsida</taxon>
        <taxon>eudicotyledons</taxon>
        <taxon>Gunneridae</taxon>
        <taxon>Pentapetalae</taxon>
        <taxon>asterids</taxon>
        <taxon>lamiids</taxon>
        <taxon>Gentianales</taxon>
        <taxon>Rubiaceae</taxon>
        <taxon>Ixoroideae</taxon>
        <taxon>Gardenieae complex</taxon>
        <taxon>Bertiereae - Coffeeae clade</taxon>
        <taxon>Coffeeae</taxon>
        <taxon>Coffea</taxon>
    </lineage>
</organism>
<dbReference type="PhylomeDB" id="A0A068UI88"/>
<feature type="compositionally biased region" description="Basic and acidic residues" evidence="1">
    <location>
        <begin position="148"/>
        <end position="162"/>
    </location>
</feature>
<evidence type="ECO:0000256" key="1">
    <source>
        <dbReference type="SAM" id="MobiDB-lite"/>
    </source>
</evidence>
<feature type="region of interest" description="Disordered" evidence="1">
    <location>
        <begin position="193"/>
        <end position="217"/>
    </location>
</feature>
<evidence type="ECO:0000313" key="2">
    <source>
        <dbReference type="EMBL" id="CDP07343.1"/>
    </source>
</evidence>
<dbReference type="EMBL" id="HG739110">
    <property type="protein sequence ID" value="CDP07343.1"/>
    <property type="molecule type" value="Genomic_DNA"/>
</dbReference>
<dbReference type="PANTHER" id="PTHR34779:SF1">
    <property type="entry name" value="OS09G0542900 PROTEIN"/>
    <property type="match status" value="1"/>
</dbReference>
<name>A0A068UI88_COFCA</name>
<dbReference type="Gramene" id="CDP07343">
    <property type="protein sequence ID" value="CDP07343"/>
    <property type="gene ID" value="GSCOC_T00024579001"/>
</dbReference>
<evidence type="ECO:0008006" key="4">
    <source>
        <dbReference type="Google" id="ProtNLM"/>
    </source>
</evidence>
<proteinExistence type="predicted"/>
<protein>
    <recommendedName>
        <fullName evidence="4">Syringolide-induced protein 14-1-1</fullName>
    </recommendedName>
</protein>
<dbReference type="FunCoup" id="A0A068UI88">
    <property type="interactions" value="347"/>
</dbReference>
<reference evidence="3" key="1">
    <citation type="journal article" date="2014" name="Science">
        <title>The coffee genome provides insight into the convergent evolution of caffeine biosynthesis.</title>
        <authorList>
            <person name="Denoeud F."/>
            <person name="Carretero-Paulet L."/>
            <person name="Dereeper A."/>
            <person name="Droc G."/>
            <person name="Guyot R."/>
            <person name="Pietrella M."/>
            <person name="Zheng C."/>
            <person name="Alberti A."/>
            <person name="Anthony F."/>
            <person name="Aprea G."/>
            <person name="Aury J.M."/>
            <person name="Bento P."/>
            <person name="Bernard M."/>
            <person name="Bocs S."/>
            <person name="Campa C."/>
            <person name="Cenci A."/>
            <person name="Combes M.C."/>
            <person name="Crouzillat D."/>
            <person name="Da Silva C."/>
            <person name="Daddiego L."/>
            <person name="De Bellis F."/>
            <person name="Dussert S."/>
            <person name="Garsmeur O."/>
            <person name="Gayraud T."/>
            <person name="Guignon V."/>
            <person name="Jahn K."/>
            <person name="Jamilloux V."/>
            <person name="Joet T."/>
            <person name="Labadie K."/>
            <person name="Lan T."/>
            <person name="Leclercq J."/>
            <person name="Lepelley M."/>
            <person name="Leroy T."/>
            <person name="Li L.T."/>
            <person name="Librado P."/>
            <person name="Lopez L."/>
            <person name="Munoz A."/>
            <person name="Noel B."/>
            <person name="Pallavicini A."/>
            <person name="Perrotta G."/>
            <person name="Poncet V."/>
            <person name="Pot D."/>
            <person name="Priyono X."/>
            <person name="Rigoreau M."/>
            <person name="Rouard M."/>
            <person name="Rozas J."/>
            <person name="Tranchant-Dubreuil C."/>
            <person name="VanBuren R."/>
            <person name="Zhang Q."/>
            <person name="Andrade A.C."/>
            <person name="Argout X."/>
            <person name="Bertrand B."/>
            <person name="de Kochko A."/>
            <person name="Graziosi G."/>
            <person name="Henry R.J."/>
            <person name="Jayarama X."/>
            <person name="Ming R."/>
            <person name="Nagai C."/>
            <person name="Rounsley S."/>
            <person name="Sankoff D."/>
            <person name="Giuliano G."/>
            <person name="Albert V.A."/>
            <person name="Wincker P."/>
            <person name="Lashermes P."/>
        </authorList>
    </citation>
    <scope>NUCLEOTIDE SEQUENCE [LARGE SCALE GENOMIC DNA]</scope>
    <source>
        <strain evidence="3">cv. DH200-94</strain>
    </source>
</reference>
<dbReference type="Proteomes" id="UP000295252">
    <property type="component" value="Chromosome II"/>
</dbReference>
<feature type="compositionally biased region" description="Basic and acidic residues" evidence="1">
    <location>
        <begin position="195"/>
        <end position="209"/>
    </location>
</feature>
<evidence type="ECO:0000313" key="3">
    <source>
        <dbReference type="Proteomes" id="UP000295252"/>
    </source>
</evidence>
<dbReference type="AlphaFoldDB" id="A0A068UI88"/>
<feature type="region of interest" description="Disordered" evidence="1">
    <location>
        <begin position="28"/>
        <end position="105"/>
    </location>
</feature>
<dbReference type="OMA" id="GRDHKFK"/>
<accession>A0A068UI88</accession>
<sequence>MEKPAIAKSKIKFLMLLPKAAAAAAKLPSHPFSPGKVNANKLKSHQNKGFSGPITSVVLEEARNKSKNSTFDAKEPTSPKISCMGQIKHKKKISSKKKKAASMSLPKEVVYNPYSSFHAYSRNKPSAMEQKKKKSASGNIFNRGKPGRKSDASYEQSKKLPDRAPSLSHMKRFASGRDSFSSFDWTSVQVAPEEPDNRRCYSDEEKRDSSEEEQEDEVIIPFSAPILLGEVGAAVLPLEPRKEINLWKRRTMAQPKPLQLNTW</sequence>
<dbReference type="STRING" id="49390.A0A068UI88"/>
<dbReference type="OrthoDB" id="1926132at2759"/>
<dbReference type="InterPro" id="IPR038796">
    <property type="entry name" value="At1g76070-like"/>
</dbReference>
<keyword evidence="3" id="KW-1185">Reference proteome</keyword>
<feature type="compositionally biased region" description="Basic residues" evidence="1">
    <location>
        <begin position="87"/>
        <end position="100"/>
    </location>
</feature>
<dbReference type="InParanoid" id="A0A068UI88"/>
<feature type="region of interest" description="Disordered" evidence="1">
    <location>
        <begin position="122"/>
        <end position="171"/>
    </location>
</feature>
<gene>
    <name evidence="2" type="ORF">GSCOC_T00024579001</name>
</gene>
<dbReference type="PANTHER" id="PTHR34779">
    <property type="entry name" value="OS09G0542900 PROTEIN"/>
    <property type="match status" value="1"/>
</dbReference>